<proteinExistence type="predicted"/>
<dbReference type="AlphaFoldDB" id="A0A8J2KHW8"/>
<sequence length="21" mass="2589">MQKLEIFFGNFTPVEMRLTRM</sequence>
<accession>A0A8J2KHW8</accession>
<keyword evidence="2" id="KW-1185">Reference proteome</keyword>
<gene>
    <name evidence="1" type="ORF">AFUS01_LOCUS15285</name>
</gene>
<comment type="caution">
    <text evidence="1">The sequence shown here is derived from an EMBL/GenBank/DDBJ whole genome shotgun (WGS) entry which is preliminary data.</text>
</comment>
<name>A0A8J2KHW8_9HEXA</name>
<dbReference type="Proteomes" id="UP000708208">
    <property type="component" value="Unassembled WGS sequence"/>
</dbReference>
<organism evidence="1 2">
    <name type="scientific">Allacma fusca</name>
    <dbReference type="NCBI Taxonomy" id="39272"/>
    <lineage>
        <taxon>Eukaryota</taxon>
        <taxon>Metazoa</taxon>
        <taxon>Ecdysozoa</taxon>
        <taxon>Arthropoda</taxon>
        <taxon>Hexapoda</taxon>
        <taxon>Collembola</taxon>
        <taxon>Symphypleona</taxon>
        <taxon>Sminthuridae</taxon>
        <taxon>Allacma</taxon>
    </lineage>
</organism>
<feature type="non-terminal residue" evidence="1">
    <location>
        <position position="1"/>
    </location>
</feature>
<reference evidence="1" key="1">
    <citation type="submission" date="2021-06" db="EMBL/GenBank/DDBJ databases">
        <authorList>
            <person name="Hodson N. C."/>
            <person name="Mongue J. A."/>
            <person name="Jaron S. K."/>
        </authorList>
    </citation>
    <scope>NUCLEOTIDE SEQUENCE</scope>
</reference>
<evidence type="ECO:0000313" key="2">
    <source>
        <dbReference type="Proteomes" id="UP000708208"/>
    </source>
</evidence>
<dbReference type="EMBL" id="CAJVCH010134528">
    <property type="protein sequence ID" value="CAG7726370.1"/>
    <property type="molecule type" value="Genomic_DNA"/>
</dbReference>
<evidence type="ECO:0000313" key="1">
    <source>
        <dbReference type="EMBL" id="CAG7726370.1"/>
    </source>
</evidence>
<protein>
    <submittedName>
        <fullName evidence="1">Uncharacterized protein</fullName>
    </submittedName>
</protein>